<dbReference type="InterPro" id="IPR002372">
    <property type="entry name" value="PQQ_rpt_dom"/>
</dbReference>
<dbReference type="PANTHER" id="PTHR32303">
    <property type="entry name" value="QUINOPROTEIN ALCOHOL DEHYDROGENASE (CYTOCHROME C)"/>
    <property type="match status" value="1"/>
</dbReference>
<name>A0A3N0EPE9_SINP1</name>
<evidence type="ECO:0000256" key="7">
    <source>
        <dbReference type="ARBA" id="ARBA00023004"/>
    </source>
</evidence>
<dbReference type="InterPro" id="IPR009056">
    <property type="entry name" value="Cyt_c-like_dom"/>
</dbReference>
<protein>
    <submittedName>
        <fullName evidence="10">Pyrroloquinoline quinone-dependent dehydrogenase</fullName>
    </submittedName>
</protein>
<keyword evidence="6" id="KW-0560">Oxidoreductase</keyword>
<dbReference type="CDD" id="cd10280">
    <property type="entry name" value="PQQ_mGDH"/>
    <property type="match status" value="1"/>
</dbReference>
<dbReference type="Pfam" id="PF01011">
    <property type="entry name" value="PQQ"/>
    <property type="match status" value="2"/>
</dbReference>
<keyword evidence="11" id="KW-1185">Reference proteome</keyword>
<dbReference type="GO" id="GO:0048038">
    <property type="term" value="F:quinone binding"/>
    <property type="evidence" value="ECO:0007669"/>
    <property type="project" value="InterPro"/>
</dbReference>
<dbReference type="InterPro" id="IPR018391">
    <property type="entry name" value="PQQ_b-propeller_rpt"/>
</dbReference>
<proteinExistence type="inferred from homology"/>
<accession>A0A3N0EPE9</accession>
<keyword evidence="7 8" id="KW-0408">Iron</keyword>
<dbReference type="InterPro" id="IPR011047">
    <property type="entry name" value="Quinoprotein_ADH-like_sf"/>
</dbReference>
<evidence type="ECO:0000256" key="3">
    <source>
        <dbReference type="ARBA" id="ARBA00022617"/>
    </source>
</evidence>
<organism evidence="10 11">
    <name type="scientific">Sinomicrobium pectinilyticum</name>
    <dbReference type="NCBI Taxonomy" id="1084421"/>
    <lineage>
        <taxon>Bacteria</taxon>
        <taxon>Pseudomonadati</taxon>
        <taxon>Bacteroidota</taxon>
        <taxon>Flavobacteriia</taxon>
        <taxon>Flavobacteriales</taxon>
        <taxon>Flavobacteriaceae</taxon>
        <taxon>Sinomicrobium</taxon>
    </lineage>
</organism>
<keyword evidence="5" id="KW-0732">Signal</keyword>
<gene>
    <name evidence="10" type="ORF">ED312_07295</name>
</gene>
<dbReference type="Gene3D" id="2.140.10.10">
    <property type="entry name" value="Quinoprotein alcohol dehydrogenase-like superfamily"/>
    <property type="match status" value="2"/>
</dbReference>
<comment type="caution">
    <text evidence="10">The sequence shown here is derived from an EMBL/GenBank/DDBJ whole genome shotgun (WGS) entry which is preliminary data.</text>
</comment>
<comment type="similarity">
    <text evidence="2">Belongs to the bacterial PQQ dehydrogenase family.</text>
</comment>
<evidence type="ECO:0000256" key="8">
    <source>
        <dbReference type="PROSITE-ProRule" id="PRU00433"/>
    </source>
</evidence>
<dbReference type="InterPro" id="IPR036909">
    <property type="entry name" value="Cyt_c-like_dom_sf"/>
</dbReference>
<sequence length="727" mass="79402">MRTRAGLYAAVMTAFLSGCKEPVMNQTAGNGTDWPVYGGNSAGNRYSPLRQINKENVRNLKVVWTYDAAEAEKEGQRAGQIQCQPIVVDGILYGTTPGLKLFALRADTGEQVWKFSPSGDRTRGKNTSRGVVYREKNEDKRILYTVGPTLYAINARNGVPVKMFGKQGKVDLHEGLDTGLDKDVQSLSVTATSPGVLYKDLLIMGSSVSEGGDAAPGHIRAFNVVTGRLEWIFRTIPQPGDAGYETWPENAYTKIGGANNWAGMVLDEERGIVYFGTGSPSSDFYGGNREGENLYANCIMALDAATGKYIWHYQTIMHDLWDRDISCPPNLTTITVGGKEKDVVVQATKDGLVYVLDRDTGKSVFPVEERPVPVNGLPGEHPWPVQKYPLKPEPFSRQVLTDADITDISEEARTYVKEQLKKYTYAHKFTPPDEKGTVLFGYSGGAEWGGNAIDTGGILYQNANEEPWILQMVSIDSFKAKGPVSAGQGLYLKNCAMCHGTEREGGGQFPVLKGLAGKFSSEEVHNIIKNGSGRMPSFQHLSEEDTRVLSAYILDMPEAADKQQDKHRKVFEPDKPVNNARDSVFGFQPEYVVKSWKQLQDAEGYPGIKPPWGTMNAIDLNSGETLWSVPLGEYPELAARGIKATGTDNYGGPVVTAGGLVFIAATKDEKIRAFDKETGEVLWEHQLPAAGFATPVTYEVNGRQYLVIAAGGGRGLKTGGKYVAFGL</sequence>
<dbReference type="PANTHER" id="PTHR32303:SF4">
    <property type="entry name" value="QUINOPROTEIN GLUCOSE DEHYDROGENASE"/>
    <property type="match status" value="1"/>
</dbReference>
<evidence type="ECO:0000256" key="6">
    <source>
        <dbReference type="ARBA" id="ARBA00023002"/>
    </source>
</evidence>
<dbReference type="SUPFAM" id="SSF46626">
    <property type="entry name" value="Cytochrome c"/>
    <property type="match status" value="1"/>
</dbReference>
<evidence type="ECO:0000259" key="9">
    <source>
        <dbReference type="PROSITE" id="PS51007"/>
    </source>
</evidence>
<dbReference type="InterPro" id="IPR017511">
    <property type="entry name" value="PQQ_mDH"/>
</dbReference>
<dbReference type="SUPFAM" id="SSF50998">
    <property type="entry name" value="Quinoprotein alcohol dehydrogenase-like"/>
    <property type="match status" value="1"/>
</dbReference>
<dbReference type="GO" id="GO:0016020">
    <property type="term" value="C:membrane"/>
    <property type="evidence" value="ECO:0007669"/>
    <property type="project" value="InterPro"/>
</dbReference>
<evidence type="ECO:0000256" key="5">
    <source>
        <dbReference type="ARBA" id="ARBA00022729"/>
    </source>
</evidence>
<evidence type="ECO:0000313" key="10">
    <source>
        <dbReference type="EMBL" id="RNL89642.1"/>
    </source>
</evidence>
<dbReference type="GO" id="GO:0009055">
    <property type="term" value="F:electron transfer activity"/>
    <property type="evidence" value="ECO:0007669"/>
    <property type="project" value="InterPro"/>
</dbReference>
<evidence type="ECO:0000256" key="4">
    <source>
        <dbReference type="ARBA" id="ARBA00022723"/>
    </source>
</evidence>
<dbReference type="GO" id="GO:0046872">
    <property type="term" value="F:metal ion binding"/>
    <property type="evidence" value="ECO:0007669"/>
    <property type="project" value="UniProtKB-KW"/>
</dbReference>
<dbReference type="GO" id="GO:0008876">
    <property type="term" value="F:quinoprotein glucose dehydrogenase activity"/>
    <property type="evidence" value="ECO:0007669"/>
    <property type="project" value="TreeGrafter"/>
</dbReference>
<dbReference type="PROSITE" id="PS51257">
    <property type="entry name" value="PROKAR_LIPOPROTEIN"/>
    <property type="match status" value="1"/>
</dbReference>
<dbReference type="Proteomes" id="UP000267469">
    <property type="component" value="Unassembled WGS sequence"/>
</dbReference>
<keyword evidence="4 8" id="KW-0479">Metal-binding</keyword>
<keyword evidence="3 8" id="KW-0349">Heme</keyword>
<dbReference type="SMART" id="SM00564">
    <property type="entry name" value="PQQ"/>
    <property type="match status" value="5"/>
</dbReference>
<dbReference type="Pfam" id="PF13442">
    <property type="entry name" value="Cytochrome_CBB3"/>
    <property type="match status" value="1"/>
</dbReference>
<dbReference type="OrthoDB" id="9794322at2"/>
<dbReference type="Gene3D" id="1.10.760.10">
    <property type="entry name" value="Cytochrome c-like domain"/>
    <property type="match status" value="1"/>
</dbReference>
<evidence type="ECO:0000256" key="2">
    <source>
        <dbReference type="ARBA" id="ARBA00008156"/>
    </source>
</evidence>
<dbReference type="GO" id="GO:0020037">
    <property type="term" value="F:heme binding"/>
    <property type="evidence" value="ECO:0007669"/>
    <property type="project" value="InterPro"/>
</dbReference>
<feature type="domain" description="Cytochrome c" evidence="9">
    <location>
        <begin position="482"/>
        <end position="557"/>
    </location>
</feature>
<comment type="cofactor">
    <cofactor evidence="1">
        <name>pyrroloquinoline quinone</name>
        <dbReference type="ChEBI" id="CHEBI:58442"/>
    </cofactor>
</comment>
<reference evidence="10 11" key="1">
    <citation type="submission" date="2018-10" db="EMBL/GenBank/DDBJ databases">
        <title>Sinomicrobium pectinilyticum sp. nov., a pectinase-producing bacterium isolated from alkaline and saline soil, and emended description of the genus Sinomicrobium.</title>
        <authorList>
            <person name="Cheng B."/>
            <person name="Li C."/>
            <person name="Lai Q."/>
            <person name="Du M."/>
            <person name="Shao Z."/>
            <person name="Xu P."/>
            <person name="Yang C."/>
        </authorList>
    </citation>
    <scope>NUCLEOTIDE SEQUENCE [LARGE SCALE GENOMIC DNA]</scope>
    <source>
        <strain evidence="10 11">5DNS001</strain>
    </source>
</reference>
<evidence type="ECO:0000256" key="1">
    <source>
        <dbReference type="ARBA" id="ARBA00001931"/>
    </source>
</evidence>
<dbReference type="PROSITE" id="PS51007">
    <property type="entry name" value="CYTC"/>
    <property type="match status" value="1"/>
</dbReference>
<dbReference type="AlphaFoldDB" id="A0A3N0EPE9"/>
<dbReference type="EMBL" id="RJTM01000038">
    <property type="protein sequence ID" value="RNL89642.1"/>
    <property type="molecule type" value="Genomic_DNA"/>
</dbReference>
<evidence type="ECO:0000313" key="11">
    <source>
        <dbReference type="Proteomes" id="UP000267469"/>
    </source>
</evidence>